<dbReference type="EMBL" id="MLAK01000647">
    <property type="protein sequence ID" value="OHT09164.1"/>
    <property type="molecule type" value="Genomic_DNA"/>
</dbReference>
<dbReference type="AlphaFoldDB" id="A0A1J4KH57"/>
<accession>A0A1J4KH57</accession>
<dbReference type="RefSeq" id="XP_068362300.1">
    <property type="nucleotide sequence ID" value="XM_068502358.1"/>
</dbReference>
<comment type="caution">
    <text evidence="2">The sequence shown here is derived from an EMBL/GenBank/DDBJ whole genome shotgun (WGS) entry which is preliminary data.</text>
</comment>
<gene>
    <name evidence="2" type="ORF">TRFO_22087</name>
</gene>
<sequence>MSQNQMFTLTINNRPYQFKAKTFAKVSKRAGQLIKTGIYEDSIKKELTRDAVEAFVAACNLQQFKVTSTNAFELLDLAVDYKIANLEKFVNNYVRAKGIERPDSEDKTDYLQIFIDKMKNKELQIEDYVNVAKRFDKYVTDERMYTIHTLPLFRLILFTDYEEIDDIKLNAFVMKLLQEKPETAVPLLLRIDFSKLTRAQDSEVFNTPEVHDENINYFTAASLSADRNLYNRKLNGADKEIEKQANDLDIDMTNMRRDHVDELETAFQNEYKELKDFANQQRAQIDAIRSHLAQTKAMGDQIATQFENNAQNLIDETKRTKSEMQKSKEENDRHRERVLEEINRQVDAERARVLALIEETKENDTKRREAAENKKKNPYESLLRNIERMRKNCATLDQAVEASLDESDMVKATLAAKMVKDFMRFDNFIRRNEKRHKIFDRNDIWGLKSTDVKQAETDLAAIERRIDKLCPIRHTVTKDK</sequence>
<evidence type="ECO:0000256" key="1">
    <source>
        <dbReference type="SAM" id="Coils"/>
    </source>
</evidence>
<proteinExistence type="predicted"/>
<evidence type="ECO:0000313" key="3">
    <source>
        <dbReference type="Proteomes" id="UP000179807"/>
    </source>
</evidence>
<dbReference type="VEuPathDB" id="TrichDB:TRFO_22087"/>
<evidence type="ECO:0000313" key="2">
    <source>
        <dbReference type="EMBL" id="OHT09164.1"/>
    </source>
</evidence>
<organism evidence="2 3">
    <name type="scientific">Tritrichomonas foetus</name>
    <dbReference type="NCBI Taxonomy" id="1144522"/>
    <lineage>
        <taxon>Eukaryota</taxon>
        <taxon>Metamonada</taxon>
        <taxon>Parabasalia</taxon>
        <taxon>Tritrichomonadida</taxon>
        <taxon>Tritrichomonadidae</taxon>
        <taxon>Tritrichomonas</taxon>
    </lineage>
</organism>
<feature type="coiled-coil region" evidence="1">
    <location>
        <begin position="260"/>
        <end position="406"/>
    </location>
</feature>
<dbReference type="OrthoDB" id="10596666at2759"/>
<protein>
    <submittedName>
        <fullName evidence="2">Uncharacterized protein</fullName>
    </submittedName>
</protein>
<dbReference type="Proteomes" id="UP000179807">
    <property type="component" value="Unassembled WGS sequence"/>
</dbReference>
<reference evidence="2" key="1">
    <citation type="submission" date="2016-10" db="EMBL/GenBank/DDBJ databases">
        <authorList>
            <person name="Benchimol M."/>
            <person name="Almeida L.G."/>
            <person name="Vasconcelos A.T."/>
            <person name="Perreira-Neves A."/>
            <person name="Rosa I.A."/>
            <person name="Tasca T."/>
            <person name="Bogo M.R."/>
            <person name="de Souza W."/>
        </authorList>
    </citation>
    <scope>NUCLEOTIDE SEQUENCE [LARGE SCALE GENOMIC DNA]</scope>
    <source>
        <strain evidence="2">K</strain>
    </source>
</reference>
<keyword evidence="3" id="KW-1185">Reference proteome</keyword>
<name>A0A1J4KH57_9EUKA</name>
<keyword evidence="1" id="KW-0175">Coiled coil</keyword>
<dbReference type="GeneID" id="94837062"/>